<evidence type="ECO:0000313" key="2">
    <source>
        <dbReference type="EMBL" id="PHI31676.1"/>
    </source>
</evidence>
<reference evidence="3 5" key="3">
    <citation type="submission" date="2019-03" db="EMBL/GenBank/DDBJ databases">
        <authorList>
            <consortium name="Pathogen Informatics"/>
        </authorList>
    </citation>
    <scope>NUCLEOTIDE SEQUENCE [LARGE SCALE GENOMIC DNA]</scope>
    <source>
        <strain evidence="3 5">NCTC12282</strain>
    </source>
</reference>
<dbReference type="Proteomes" id="UP000373449">
    <property type="component" value="Unassembled WGS sequence"/>
</dbReference>
<accession>A0A2C6DKB4</accession>
<proteinExistence type="predicted"/>
<dbReference type="EMBL" id="PDDX01000001">
    <property type="protein sequence ID" value="PHI31676.1"/>
    <property type="molecule type" value="Genomic_DNA"/>
</dbReference>
<protein>
    <submittedName>
        <fullName evidence="2">Uncharacterized protein</fullName>
    </submittedName>
</protein>
<keyword evidence="1" id="KW-0472">Membrane</keyword>
<keyword evidence="1" id="KW-0812">Transmembrane</keyword>
<organism evidence="2 4">
    <name type="scientific">Budvicia aquatica</name>
    <dbReference type="NCBI Taxonomy" id="82979"/>
    <lineage>
        <taxon>Bacteria</taxon>
        <taxon>Pseudomonadati</taxon>
        <taxon>Pseudomonadota</taxon>
        <taxon>Gammaproteobacteria</taxon>
        <taxon>Enterobacterales</taxon>
        <taxon>Budviciaceae</taxon>
        <taxon>Budvicia</taxon>
    </lineage>
</organism>
<evidence type="ECO:0000256" key="1">
    <source>
        <dbReference type="SAM" id="Phobius"/>
    </source>
</evidence>
<reference evidence="4" key="2">
    <citation type="submission" date="2017-09" db="EMBL/GenBank/DDBJ databases">
        <title>FDA dAtabase for Regulatory Grade micrObial Sequences (FDA-ARGOS): Supporting development and validation of Infectious Disease Dx tests.</title>
        <authorList>
            <person name="Minogue T."/>
            <person name="Wolcott M."/>
            <person name="Wasieloski L."/>
            <person name="Aguilar W."/>
            <person name="Moore D."/>
            <person name="Tallon L."/>
            <person name="Sadzewicz L."/>
            <person name="Ott S."/>
            <person name="Zhao X."/>
            <person name="Nagaraj S."/>
            <person name="Vavikolanu K."/>
            <person name="Aluvathingal J."/>
            <person name="Nadendla S."/>
            <person name="Sichtig H."/>
        </authorList>
    </citation>
    <scope>NUCLEOTIDE SEQUENCE [LARGE SCALE GENOMIC DNA]</scope>
    <source>
        <strain evidence="4">FDAARGOS_387</strain>
    </source>
</reference>
<feature type="transmembrane region" description="Helical" evidence="1">
    <location>
        <begin position="124"/>
        <end position="145"/>
    </location>
</feature>
<dbReference type="Proteomes" id="UP000224974">
    <property type="component" value="Unassembled WGS sequence"/>
</dbReference>
<reference evidence="2" key="1">
    <citation type="submission" date="2017-09" db="EMBL/GenBank/DDBJ databases">
        <title>FDA dAtabase for Regulatory Grade micrObial Sequences (FDA-ARGOS): Supporting development and validation of Infectious Disease Dx tests.</title>
        <authorList>
            <person name="Minogue T."/>
            <person name="Wolcott M."/>
            <person name="Wasieloski L."/>
            <person name="Aguilar W."/>
            <person name="Moore D."/>
            <person name="Tallon L.J."/>
            <person name="Sadzewicz L."/>
            <person name="Ott S."/>
            <person name="Zhao X."/>
            <person name="Nagaraj S."/>
            <person name="Vavikolanu K."/>
            <person name="Aluvathingal J."/>
            <person name="Nadendla S."/>
            <person name="Sichtig H."/>
        </authorList>
    </citation>
    <scope>NUCLEOTIDE SEQUENCE</scope>
    <source>
        <strain evidence="2">FDAARGOS_387</strain>
    </source>
</reference>
<evidence type="ECO:0000313" key="5">
    <source>
        <dbReference type="Proteomes" id="UP000373449"/>
    </source>
</evidence>
<keyword evidence="4" id="KW-1185">Reference proteome</keyword>
<gene>
    <name evidence="2" type="ORF">CRN84_21250</name>
    <name evidence="3" type="ORF">NCTC12282_05816</name>
</gene>
<dbReference type="EMBL" id="CAADJA010000002">
    <property type="protein sequence ID" value="VFS52404.1"/>
    <property type="molecule type" value="Genomic_DNA"/>
</dbReference>
<feature type="transmembrane region" description="Helical" evidence="1">
    <location>
        <begin position="97"/>
        <end position="117"/>
    </location>
</feature>
<sequence>MWFLKFLFKKRFDSEFVEQLFLSLSERISDLEIVWKKGGSVVVKSDASSAMIKKGKKVLFVQNSRGGWVDLLFAGEDRQALTEVIKQYKLGQEKPNFAPGIILAVIYLLLALSSLNVNEGTVEIVYRVSIATVVLGTALMVMGYSSNWSNNVRSLCATIWIMGMIIAVPTSLLLLPLVMASNRQQLTRLYH</sequence>
<feature type="transmembrane region" description="Helical" evidence="1">
    <location>
        <begin position="157"/>
        <end position="178"/>
    </location>
</feature>
<evidence type="ECO:0000313" key="3">
    <source>
        <dbReference type="EMBL" id="VFS52404.1"/>
    </source>
</evidence>
<dbReference type="AlphaFoldDB" id="A0A2C6DKB4"/>
<dbReference type="STRING" id="1111728.GCA_000427805_01483"/>
<evidence type="ECO:0000313" key="4">
    <source>
        <dbReference type="Proteomes" id="UP000224974"/>
    </source>
</evidence>
<keyword evidence="1" id="KW-1133">Transmembrane helix</keyword>
<dbReference type="OrthoDB" id="6636579at2"/>
<name>A0A2C6DKB4_9GAMM</name>
<dbReference type="RefSeq" id="WP_029094503.1">
    <property type="nucleotide sequence ID" value="NZ_CAADJA010000002.1"/>
</dbReference>